<keyword evidence="2" id="KW-0489">Methyltransferase</keyword>
<evidence type="ECO:0000313" key="8">
    <source>
        <dbReference type="EMBL" id="AKQ41635.1"/>
    </source>
</evidence>
<dbReference type="CDD" id="cd02440">
    <property type="entry name" value="AdoMet_MTases"/>
    <property type="match status" value="1"/>
</dbReference>
<keyword evidence="4" id="KW-0949">S-adenosyl-L-methionine</keyword>
<evidence type="ECO:0000256" key="1">
    <source>
        <dbReference type="ARBA" id="ARBA00010815"/>
    </source>
</evidence>
<dbReference type="PANTHER" id="PTHR43667">
    <property type="entry name" value="CYCLOPROPANE-FATTY-ACYL-PHOSPHOLIPID SYNTHASE"/>
    <property type="match status" value="1"/>
</dbReference>
<evidence type="ECO:0000256" key="2">
    <source>
        <dbReference type="ARBA" id="ARBA00022603"/>
    </source>
</evidence>
<sequence length="401" mass="44917">MSAIVRAGRLTIVDAAGRRQTFESDAPGPAVTVRLNSAILPLKLLARPSLALGEAYMDGSLTIEEGSVGDLLAVLTSGLDALDKMPIERLRAPLARIATRLTANRRARASRNAIHHYDLSNDFYALFLDDDWQYSCAYFCDDCNSLEHAQAAKRSHISRKLMLKDGMQVLDIGCGWGGLALHLATDERARVTGISLSEEQLELARRRAEDAGLSGNASFENRDYRDLEGEFDRIVSVGMFEHVGLASYSTFFRSIEKHLAPDGVALVHSIGRMAPPGGMDPWINKYIFPGGYVPSLSETLSAVERTGLWVADIEILRLHYADTLRHWNDRFQARRAQARDLFDERFCRMWEYYLAACEMMFRSGDLMVFQLQLTRKRDAVPLTRDYLYRPTASTTPSSLAN</sequence>
<evidence type="ECO:0000259" key="7">
    <source>
        <dbReference type="Pfam" id="PF25371"/>
    </source>
</evidence>
<proteinExistence type="inferred from homology"/>
<dbReference type="SUPFAM" id="SSF53335">
    <property type="entry name" value="S-adenosyl-L-methionine-dependent methyltransferases"/>
    <property type="match status" value="1"/>
</dbReference>
<dbReference type="InterPro" id="IPR029063">
    <property type="entry name" value="SAM-dependent_MTases_sf"/>
</dbReference>
<dbReference type="AlphaFoldDB" id="A0A0H4VB37"/>
<reference evidence="9" key="2">
    <citation type="submission" date="2015-04" db="EMBL/GenBank/DDBJ databases">
        <title>The complete genome sequence of Erythrobacter sp. s21-N3.</title>
        <authorList>
            <person name="Zhuang L."/>
            <person name="Liu Y."/>
            <person name="Shao Z."/>
        </authorList>
    </citation>
    <scope>NUCLEOTIDE SEQUENCE [LARGE SCALE GENOMIC DNA]</scope>
    <source>
        <strain evidence="9">s21-N3</strain>
    </source>
</reference>
<evidence type="ECO:0000313" key="9">
    <source>
        <dbReference type="Proteomes" id="UP000059113"/>
    </source>
</evidence>
<dbReference type="GO" id="GO:0008610">
    <property type="term" value="P:lipid biosynthetic process"/>
    <property type="evidence" value="ECO:0007669"/>
    <property type="project" value="InterPro"/>
</dbReference>
<dbReference type="InterPro" id="IPR003333">
    <property type="entry name" value="CMAS"/>
</dbReference>
<feature type="domain" description="DUF7884" evidence="7">
    <location>
        <begin position="17"/>
        <end position="75"/>
    </location>
</feature>
<gene>
    <name evidence="8" type="ORF">CP97_05725</name>
</gene>
<keyword evidence="3" id="KW-0808">Transferase</keyword>
<dbReference type="EMBL" id="CP011310">
    <property type="protein sequence ID" value="AKQ41635.1"/>
    <property type="molecule type" value="Genomic_DNA"/>
</dbReference>
<name>A0A0H4VB37_9SPHN</name>
<reference evidence="8 9" key="1">
    <citation type="journal article" date="2015" name="Int. J. Syst. Evol. Microbiol.">
        <title>Erythrobacter atlanticus sp. nov., a bacterium from ocean sediment able to degrade polycyclic aromatic hydrocarbons.</title>
        <authorList>
            <person name="Zhuang L."/>
            <person name="Liu Y."/>
            <person name="Wang L."/>
            <person name="Wang W."/>
            <person name="Shao Z."/>
        </authorList>
    </citation>
    <scope>NUCLEOTIDE SEQUENCE [LARGE SCALE GENOMIC DNA]</scope>
    <source>
        <strain evidence="9">s21-N3</strain>
    </source>
</reference>
<dbReference type="Gene3D" id="3.40.50.150">
    <property type="entry name" value="Vaccinia Virus protein VP39"/>
    <property type="match status" value="1"/>
</dbReference>
<accession>A0A0H4VB37</accession>
<dbReference type="InterPro" id="IPR057206">
    <property type="entry name" value="DUF7884"/>
</dbReference>
<comment type="similarity">
    <text evidence="1">Belongs to the CFA/CMAS family.</text>
</comment>
<protein>
    <submittedName>
        <fullName evidence="8">Cyclopropane-fatty-acyl-phospholipid synthase</fullName>
    </submittedName>
</protein>
<evidence type="ECO:0000256" key="3">
    <source>
        <dbReference type="ARBA" id="ARBA00022679"/>
    </source>
</evidence>
<evidence type="ECO:0000256" key="6">
    <source>
        <dbReference type="PIRSR" id="PIRSR003085-1"/>
    </source>
</evidence>
<dbReference type="GO" id="GO:0008168">
    <property type="term" value="F:methyltransferase activity"/>
    <property type="evidence" value="ECO:0007669"/>
    <property type="project" value="UniProtKB-KW"/>
</dbReference>
<dbReference type="GO" id="GO:0032259">
    <property type="term" value="P:methylation"/>
    <property type="evidence" value="ECO:0007669"/>
    <property type="project" value="UniProtKB-KW"/>
</dbReference>
<dbReference type="PIRSF" id="PIRSF003085">
    <property type="entry name" value="CMAS"/>
    <property type="match status" value="1"/>
</dbReference>
<dbReference type="Pfam" id="PF02353">
    <property type="entry name" value="CMAS"/>
    <property type="match status" value="1"/>
</dbReference>
<dbReference type="InterPro" id="IPR050723">
    <property type="entry name" value="CFA/CMAS"/>
</dbReference>
<dbReference type="PATRIC" id="fig|1648404.4.peg.1196"/>
<dbReference type="Pfam" id="PF25371">
    <property type="entry name" value="DUF7884"/>
    <property type="match status" value="1"/>
</dbReference>
<evidence type="ECO:0000256" key="4">
    <source>
        <dbReference type="ARBA" id="ARBA00022691"/>
    </source>
</evidence>
<dbReference type="Proteomes" id="UP000059113">
    <property type="component" value="Chromosome"/>
</dbReference>
<dbReference type="PANTHER" id="PTHR43667:SF1">
    <property type="entry name" value="CYCLOPROPANE-FATTY-ACYL-PHOSPHOLIPID SYNTHASE"/>
    <property type="match status" value="1"/>
</dbReference>
<evidence type="ECO:0000256" key="5">
    <source>
        <dbReference type="ARBA" id="ARBA00023098"/>
    </source>
</evidence>
<keyword evidence="9" id="KW-1185">Reference proteome</keyword>
<organism evidence="8 9">
    <name type="scientific">Aurantiacibacter atlanticus</name>
    <dbReference type="NCBI Taxonomy" id="1648404"/>
    <lineage>
        <taxon>Bacteria</taxon>
        <taxon>Pseudomonadati</taxon>
        <taxon>Pseudomonadota</taxon>
        <taxon>Alphaproteobacteria</taxon>
        <taxon>Sphingomonadales</taxon>
        <taxon>Erythrobacteraceae</taxon>
        <taxon>Aurantiacibacter</taxon>
    </lineage>
</organism>
<dbReference type="OrthoDB" id="9782855at2"/>
<feature type="active site" evidence="6">
    <location>
        <position position="357"/>
    </location>
</feature>
<keyword evidence="5" id="KW-0443">Lipid metabolism</keyword>
<dbReference type="KEGG" id="ery:CP97_05725"/>